<evidence type="ECO:0000256" key="4">
    <source>
        <dbReference type="ARBA" id="ARBA00022807"/>
    </source>
</evidence>
<dbReference type="Pfam" id="PF00877">
    <property type="entry name" value="NLPC_P60"/>
    <property type="match status" value="1"/>
</dbReference>
<evidence type="ECO:0000313" key="8">
    <source>
        <dbReference type="Proteomes" id="UP000825381"/>
    </source>
</evidence>
<keyword evidence="2" id="KW-0645">Protease</keyword>
<protein>
    <submittedName>
        <fullName evidence="7">C40 family peptidase</fullName>
    </submittedName>
</protein>
<dbReference type="Gene3D" id="3.90.1720.10">
    <property type="entry name" value="endopeptidase domain like (from Nostoc punctiforme)"/>
    <property type="match status" value="1"/>
</dbReference>
<keyword evidence="4" id="KW-0788">Thiol protease</keyword>
<dbReference type="RefSeq" id="WP_220641753.1">
    <property type="nucleotide sequence ID" value="NZ_CP080429.1"/>
</dbReference>
<gene>
    <name evidence="7" type="ORF">K1I41_05890</name>
</gene>
<organism evidence="7 8">
    <name type="scientific">Flavobacterium litorale</name>
    <dbReference type="NCBI Taxonomy" id="2856519"/>
    <lineage>
        <taxon>Bacteria</taxon>
        <taxon>Pseudomonadati</taxon>
        <taxon>Bacteroidota</taxon>
        <taxon>Flavobacteriia</taxon>
        <taxon>Flavobacteriales</taxon>
        <taxon>Flavobacteriaceae</taxon>
        <taxon>Flavobacterium</taxon>
    </lineage>
</organism>
<feature type="domain" description="NlpC/P60" evidence="6">
    <location>
        <begin position="95"/>
        <end position="223"/>
    </location>
</feature>
<feature type="signal peptide" evidence="5">
    <location>
        <begin position="1"/>
        <end position="21"/>
    </location>
</feature>
<sequence>MKILLSISFLALLLVSWKSSAQITTSKQEAIDKGLYSYTEHDNGALTEVLDELSGDLTDTPTEGTSGNTATVKQYIGLITDPEPDPDFIPAPDESYLIKQLVYSALEFEGAKYRRGGTTQNGVDCSGMIYTTFNTFNIVLPRTSREMARMGEKVKLKKVKKGDLLFFDNRTSRKNINHVGLVIEVTPDGEIKFLHATLHLGVTVSSMNEAYYKRNFVQANRIIAD</sequence>
<proteinExistence type="inferred from homology"/>
<comment type="similarity">
    <text evidence="1">Belongs to the peptidase C40 family.</text>
</comment>
<dbReference type="InterPro" id="IPR000064">
    <property type="entry name" value="NLP_P60_dom"/>
</dbReference>
<dbReference type="EMBL" id="CP080429">
    <property type="protein sequence ID" value="QYJ69418.1"/>
    <property type="molecule type" value="Genomic_DNA"/>
</dbReference>
<evidence type="ECO:0000259" key="6">
    <source>
        <dbReference type="PROSITE" id="PS51935"/>
    </source>
</evidence>
<dbReference type="SUPFAM" id="SSF54001">
    <property type="entry name" value="Cysteine proteinases"/>
    <property type="match status" value="1"/>
</dbReference>
<dbReference type="Proteomes" id="UP000825381">
    <property type="component" value="Chromosome"/>
</dbReference>
<dbReference type="PANTHER" id="PTHR47053">
    <property type="entry name" value="MUREIN DD-ENDOPEPTIDASE MEPH-RELATED"/>
    <property type="match status" value="1"/>
</dbReference>
<name>A0ABX8VE30_9FLAO</name>
<evidence type="ECO:0000256" key="5">
    <source>
        <dbReference type="SAM" id="SignalP"/>
    </source>
</evidence>
<evidence type="ECO:0000256" key="1">
    <source>
        <dbReference type="ARBA" id="ARBA00007074"/>
    </source>
</evidence>
<keyword evidence="8" id="KW-1185">Reference proteome</keyword>
<keyword evidence="5" id="KW-0732">Signal</keyword>
<reference evidence="7 8" key="1">
    <citation type="submission" date="2021-07" db="EMBL/GenBank/DDBJ databases">
        <title>Flavobacterium WSW3-B6 sp.nov, isolated from seaweed.</title>
        <authorList>
            <person name="Muhammad N."/>
            <person name="Ho H."/>
            <person name="Lee Y.-J."/>
            <person name="Nguyen T."/>
            <person name="Ho J."/>
            <person name="Kim S.-G."/>
        </authorList>
    </citation>
    <scope>NUCLEOTIDE SEQUENCE [LARGE SCALE GENOMIC DNA]</scope>
    <source>
        <strain evidence="7 8">WSW3-B6</strain>
    </source>
</reference>
<dbReference type="InterPro" id="IPR038765">
    <property type="entry name" value="Papain-like_cys_pep_sf"/>
</dbReference>
<evidence type="ECO:0000313" key="7">
    <source>
        <dbReference type="EMBL" id="QYJ69418.1"/>
    </source>
</evidence>
<accession>A0ABX8VE30</accession>
<evidence type="ECO:0000256" key="2">
    <source>
        <dbReference type="ARBA" id="ARBA00022670"/>
    </source>
</evidence>
<dbReference type="InterPro" id="IPR051202">
    <property type="entry name" value="Peptidase_C40"/>
</dbReference>
<dbReference type="PROSITE" id="PS51935">
    <property type="entry name" value="NLPC_P60"/>
    <property type="match status" value="1"/>
</dbReference>
<keyword evidence="3" id="KW-0378">Hydrolase</keyword>
<dbReference type="PANTHER" id="PTHR47053:SF1">
    <property type="entry name" value="MUREIN DD-ENDOPEPTIDASE MEPH-RELATED"/>
    <property type="match status" value="1"/>
</dbReference>
<evidence type="ECO:0000256" key="3">
    <source>
        <dbReference type="ARBA" id="ARBA00022801"/>
    </source>
</evidence>
<feature type="chain" id="PRO_5045541499" evidence="5">
    <location>
        <begin position="22"/>
        <end position="225"/>
    </location>
</feature>